<feature type="domain" description="PPM-type phosphatase" evidence="3">
    <location>
        <begin position="192"/>
        <end position="403"/>
    </location>
</feature>
<protein>
    <submittedName>
        <fullName evidence="4">Cyclic diguanylate phosphodiesterase</fullName>
    </submittedName>
</protein>
<evidence type="ECO:0000259" key="3">
    <source>
        <dbReference type="SMART" id="SM00331"/>
    </source>
</evidence>
<dbReference type="InterPro" id="IPR036457">
    <property type="entry name" value="PPM-type-like_dom_sf"/>
</dbReference>
<name>A0A810L4J7_9ACTN</name>
<dbReference type="Proteomes" id="UP000680750">
    <property type="component" value="Chromosome"/>
</dbReference>
<proteinExistence type="predicted"/>
<dbReference type="Gene3D" id="3.30.450.40">
    <property type="match status" value="1"/>
</dbReference>
<dbReference type="AlphaFoldDB" id="A0A810L4J7"/>
<evidence type="ECO:0000313" key="4">
    <source>
        <dbReference type="EMBL" id="BCJ30157.1"/>
    </source>
</evidence>
<dbReference type="Pfam" id="PF13185">
    <property type="entry name" value="GAF_2"/>
    <property type="match status" value="1"/>
</dbReference>
<keyword evidence="1" id="KW-0378">Hydrolase</keyword>
<gene>
    <name evidence="4" type="ORF">Asera_42650</name>
</gene>
<dbReference type="SUPFAM" id="SSF81606">
    <property type="entry name" value="PP2C-like"/>
    <property type="match status" value="1"/>
</dbReference>
<dbReference type="RefSeq" id="WP_169745835.1">
    <property type="nucleotide sequence ID" value="NZ_AP023354.1"/>
</dbReference>
<dbReference type="EMBL" id="AP023354">
    <property type="protein sequence ID" value="BCJ30157.1"/>
    <property type="molecule type" value="Genomic_DNA"/>
</dbReference>
<dbReference type="SMART" id="SM00331">
    <property type="entry name" value="PP2C_SIG"/>
    <property type="match status" value="1"/>
</dbReference>
<dbReference type="PANTHER" id="PTHR43156">
    <property type="entry name" value="STAGE II SPORULATION PROTEIN E-RELATED"/>
    <property type="match status" value="1"/>
</dbReference>
<dbReference type="Pfam" id="PF07228">
    <property type="entry name" value="SpoIIE"/>
    <property type="match status" value="1"/>
</dbReference>
<evidence type="ECO:0000259" key="2">
    <source>
        <dbReference type="SMART" id="SM00065"/>
    </source>
</evidence>
<feature type="domain" description="GAF" evidence="2">
    <location>
        <begin position="30"/>
        <end position="175"/>
    </location>
</feature>
<dbReference type="SMART" id="SM00065">
    <property type="entry name" value="GAF"/>
    <property type="match status" value="1"/>
</dbReference>
<dbReference type="InterPro" id="IPR052016">
    <property type="entry name" value="Bact_Sigma-Reg"/>
</dbReference>
<sequence>MTDELLTSDEDAGRLSAIDLLTDSALAELGLKDLLAELLDRTCEVVGADTATVLLLDRDSGDLVATASRGLDEEVRLGVRIPTAQGFAGRVAASRKPVYLDRVDATSVINPILWQAGLSTLLGVPLISFGELIGVLHVGCFTRRRFSDGDIRLLQLVADRVALAAQSRRSRLERSAAEALQRSLLPTRLPQVDGLELAARYLPSEQTGVSGDWYDAFLFDSGALGVVIGDVVGHGLPAAVVMGRLRSALRAYALEVADPAEVVTRLDRKIQHFEPGITATVTYLVVEPSGDALRVSVAGHPPPLLSVGGRRAEPLTGPTDLPLGIGIDRERHSMHVPLPAGALLCLYTDGLVERRDQSIREGIDELCALIDPSSAVATCAAAVAGIVGNRVLADDAAVFGLRRTGEAG</sequence>
<dbReference type="Gene3D" id="3.60.40.10">
    <property type="entry name" value="PPM-type phosphatase domain"/>
    <property type="match status" value="1"/>
</dbReference>
<reference evidence="4" key="1">
    <citation type="submission" date="2020-08" db="EMBL/GenBank/DDBJ databases">
        <title>Whole genome shotgun sequence of Actinocatenispora sera NBRC 101916.</title>
        <authorList>
            <person name="Komaki H."/>
            <person name="Tamura T."/>
        </authorList>
    </citation>
    <scope>NUCLEOTIDE SEQUENCE</scope>
    <source>
        <strain evidence="4">NBRC 101916</strain>
    </source>
</reference>
<accession>A0A810L4J7</accession>
<dbReference type="PANTHER" id="PTHR43156:SF2">
    <property type="entry name" value="STAGE II SPORULATION PROTEIN E"/>
    <property type="match status" value="1"/>
</dbReference>
<evidence type="ECO:0000313" key="5">
    <source>
        <dbReference type="Proteomes" id="UP000680750"/>
    </source>
</evidence>
<dbReference type="KEGG" id="aser:Asera_42650"/>
<dbReference type="InterPro" id="IPR003018">
    <property type="entry name" value="GAF"/>
</dbReference>
<keyword evidence="5" id="KW-1185">Reference proteome</keyword>
<organism evidence="4 5">
    <name type="scientific">Actinocatenispora sera</name>
    <dbReference type="NCBI Taxonomy" id="390989"/>
    <lineage>
        <taxon>Bacteria</taxon>
        <taxon>Bacillati</taxon>
        <taxon>Actinomycetota</taxon>
        <taxon>Actinomycetes</taxon>
        <taxon>Micromonosporales</taxon>
        <taxon>Micromonosporaceae</taxon>
        <taxon>Actinocatenispora</taxon>
    </lineage>
</organism>
<dbReference type="InterPro" id="IPR001932">
    <property type="entry name" value="PPM-type_phosphatase-like_dom"/>
</dbReference>
<dbReference type="InterPro" id="IPR029016">
    <property type="entry name" value="GAF-like_dom_sf"/>
</dbReference>
<dbReference type="SUPFAM" id="SSF55781">
    <property type="entry name" value="GAF domain-like"/>
    <property type="match status" value="1"/>
</dbReference>
<evidence type="ECO:0000256" key="1">
    <source>
        <dbReference type="ARBA" id="ARBA00022801"/>
    </source>
</evidence>
<dbReference type="GO" id="GO:0016791">
    <property type="term" value="F:phosphatase activity"/>
    <property type="evidence" value="ECO:0007669"/>
    <property type="project" value="TreeGrafter"/>
</dbReference>